<keyword evidence="1" id="KW-0472">Membrane</keyword>
<dbReference type="Proteomes" id="UP000054560">
    <property type="component" value="Unassembled WGS sequence"/>
</dbReference>
<dbReference type="RefSeq" id="XP_014161697.1">
    <property type="nucleotide sequence ID" value="XM_014306222.1"/>
</dbReference>
<feature type="chain" id="PRO_5005539328" evidence="2">
    <location>
        <begin position="22"/>
        <end position="167"/>
    </location>
</feature>
<proteinExistence type="predicted"/>
<evidence type="ECO:0000256" key="1">
    <source>
        <dbReference type="SAM" id="Phobius"/>
    </source>
</evidence>
<protein>
    <submittedName>
        <fullName evidence="3">Uncharacterized protein</fullName>
    </submittedName>
</protein>
<dbReference type="AlphaFoldDB" id="A0A0L0GG07"/>
<keyword evidence="2" id="KW-0732">Signal</keyword>
<feature type="transmembrane region" description="Helical" evidence="1">
    <location>
        <begin position="79"/>
        <end position="108"/>
    </location>
</feature>
<reference evidence="3 4" key="1">
    <citation type="submission" date="2011-02" db="EMBL/GenBank/DDBJ databases">
        <title>The Genome Sequence of Sphaeroforma arctica JP610.</title>
        <authorList>
            <consortium name="The Broad Institute Genome Sequencing Platform"/>
            <person name="Russ C."/>
            <person name="Cuomo C."/>
            <person name="Young S.K."/>
            <person name="Zeng Q."/>
            <person name="Gargeya S."/>
            <person name="Alvarado L."/>
            <person name="Berlin A."/>
            <person name="Chapman S.B."/>
            <person name="Chen Z."/>
            <person name="Freedman E."/>
            <person name="Gellesch M."/>
            <person name="Goldberg J."/>
            <person name="Griggs A."/>
            <person name="Gujja S."/>
            <person name="Heilman E."/>
            <person name="Heiman D."/>
            <person name="Howarth C."/>
            <person name="Mehta T."/>
            <person name="Neiman D."/>
            <person name="Pearson M."/>
            <person name="Roberts A."/>
            <person name="Saif S."/>
            <person name="Shea T."/>
            <person name="Shenoy N."/>
            <person name="Sisk P."/>
            <person name="Stolte C."/>
            <person name="Sykes S."/>
            <person name="White J."/>
            <person name="Yandava C."/>
            <person name="Burger G."/>
            <person name="Gray M.W."/>
            <person name="Holland P.W.H."/>
            <person name="King N."/>
            <person name="Lang F.B.F."/>
            <person name="Roger A.J."/>
            <person name="Ruiz-Trillo I."/>
            <person name="Haas B."/>
            <person name="Nusbaum C."/>
            <person name="Birren B."/>
        </authorList>
    </citation>
    <scope>NUCLEOTIDE SEQUENCE [LARGE SCALE GENOMIC DNA]</scope>
    <source>
        <strain evidence="3 4">JP610</strain>
    </source>
</reference>
<dbReference type="EMBL" id="KQ241598">
    <property type="protein sequence ID" value="KNC87794.1"/>
    <property type="molecule type" value="Genomic_DNA"/>
</dbReference>
<feature type="signal peptide" evidence="2">
    <location>
        <begin position="1"/>
        <end position="21"/>
    </location>
</feature>
<accession>A0A0L0GG07</accession>
<evidence type="ECO:0000313" key="4">
    <source>
        <dbReference type="Proteomes" id="UP000054560"/>
    </source>
</evidence>
<dbReference type="GeneID" id="25900556"/>
<keyword evidence="1" id="KW-0812">Transmembrane</keyword>
<name>A0A0L0GG07_9EUKA</name>
<evidence type="ECO:0000256" key="2">
    <source>
        <dbReference type="SAM" id="SignalP"/>
    </source>
</evidence>
<keyword evidence="4" id="KW-1185">Reference proteome</keyword>
<evidence type="ECO:0000313" key="3">
    <source>
        <dbReference type="EMBL" id="KNC87794.1"/>
    </source>
</evidence>
<organism evidence="3 4">
    <name type="scientific">Sphaeroforma arctica JP610</name>
    <dbReference type="NCBI Taxonomy" id="667725"/>
    <lineage>
        <taxon>Eukaryota</taxon>
        <taxon>Ichthyosporea</taxon>
        <taxon>Ichthyophonida</taxon>
        <taxon>Sphaeroforma</taxon>
    </lineage>
</organism>
<keyword evidence="1" id="KW-1133">Transmembrane helix</keyword>
<gene>
    <name evidence="3" type="ORF">SARC_00052</name>
</gene>
<sequence length="167" mass="18093">MGVSATIGVVFCAAVVALSWAALFSEDWVHTSSDSQNRAGVIVIQPSGMSKTTWDNDGAYPFPDQNFEWALGLWSVGSLASVVAFLFGLLTCCLGLCCICCLSIPFAIVNAGHPKTTRGYCTLNVSALLNNWMLPRRFASGIGDFRRNQILRGPSLPWFRCMGYDGV</sequence>